<keyword evidence="3" id="KW-1185">Reference proteome</keyword>
<evidence type="ECO:0000313" key="2">
    <source>
        <dbReference type="EMBL" id="KRX89458.1"/>
    </source>
</evidence>
<accession>A0A0V0XNF2</accession>
<evidence type="ECO:0000313" key="3">
    <source>
        <dbReference type="Proteomes" id="UP000054776"/>
    </source>
</evidence>
<dbReference type="AlphaFoldDB" id="A0A0V0XNF2"/>
<feature type="region of interest" description="Disordered" evidence="1">
    <location>
        <begin position="1"/>
        <end position="31"/>
    </location>
</feature>
<comment type="caution">
    <text evidence="2">The sequence shown here is derived from an EMBL/GenBank/DDBJ whole genome shotgun (WGS) entry which is preliminary data.</text>
</comment>
<feature type="non-terminal residue" evidence="2">
    <location>
        <position position="55"/>
    </location>
</feature>
<evidence type="ECO:0000256" key="1">
    <source>
        <dbReference type="SAM" id="MobiDB-lite"/>
    </source>
</evidence>
<reference evidence="2 3" key="1">
    <citation type="submission" date="2015-01" db="EMBL/GenBank/DDBJ databases">
        <title>Evolution of Trichinella species and genotypes.</title>
        <authorList>
            <person name="Korhonen P.K."/>
            <person name="Edoardo P."/>
            <person name="Giuseppe L.R."/>
            <person name="Gasser R.B."/>
        </authorList>
    </citation>
    <scope>NUCLEOTIDE SEQUENCE [LARGE SCALE GENOMIC DNA]</scope>
    <source>
        <strain evidence="2">ISS3</strain>
    </source>
</reference>
<proteinExistence type="predicted"/>
<dbReference type="Proteomes" id="UP000054776">
    <property type="component" value="Unassembled WGS sequence"/>
</dbReference>
<feature type="compositionally biased region" description="Polar residues" evidence="1">
    <location>
        <begin position="1"/>
        <end position="26"/>
    </location>
</feature>
<dbReference type="InParanoid" id="A0A0V0XNF2"/>
<organism evidence="2 3">
    <name type="scientific">Trichinella spiralis</name>
    <name type="common">Trichina worm</name>
    <dbReference type="NCBI Taxonomy" id="6334"/>
    <lineage>
        <taxon>Eukaryota</taxon>
        <taxon>Metazoa</taxon>
        <taxon>Ecdysozoa</taxon>
        <taxon>Nematoda</taxon>
        <taxon>Enoplea</taxon>
        <taxon>Dorylaimia</taxon>
        <taxon>Trichinellida</taxon>
        <taxon>Trichinellidae</taxon>
        <taxon>Trichinella</taxon>
    </lineage>
</organism>
<name>A0A0V0XNF2_TRISP</name>
<dbReference type="OrthoDB" id="5937309at2759"/>
<sequence length="55" mass="6273">MDPTRDTINNRTSPTNNRTGNMASPRSRTRAYDAEGSALQYWIDRLQRLCAGRTD</sequence>
<dbReference type="EMBL" id="JYDH01007115">
    <property type="protein sequence ID" value="KRX89458.1"/>
    <property type="molecule type" value="Genomic_DNA"/>
</dbReference>
<protein>
    <submittedName>
        <fullName evidence="2">Uncharacterized protein</fullName>
    </submittedName>
</protein>
<gene>
    <name evidence="2" type="ORF">T01_8613</name>
</gene>